<accession>A0ABW9WR86</accession>
<evidence type="ECO:0000256" key="1">
    <source>
        <dbReference type="SAM" id="Phobius"/>
    </source>
</evidence>
<gene>
    <name evidence="2" type="ORF">GT747_00040</name>
</gene>
<keyword evidence="1" id="KW-0812">Transmembrane</keyword>
<keyword evidence="1" id="KW-1133">Transmembrane helix</keyword>
<protein>
    <submittedName>
        <fullName evidence="2">Uncharacterized protein</fullName>
    </submittedName>
</protein>
<dbReference type="EMBL" id="WWVX01000001">
    <property type="protein sequence ID" value="MZL68163.1"/>
    <property type="molecule type" value="Genomic_DNA"/>
</dbReference>
<proteinExistence type="predicted"/>
<reference evidence="2 3" key="1">
    <citation type="journal article" date="2019" name="Nat. Med.">
        <title>A library of human gut bacterial isolates paired with longitudinal multiomics data enables mechanistic microbiome research.</title>
        <authorList>
            <person name="Poyet M."/>
            <person name="Groussin M."/>
            <person name="Gibbons S.M."/>
            <person name="Avila-Pacheco J."/>
            <person name="Jiang X."/>
            <person name="Kearney S.M."/>
            <person name="Perrotta A.R."/>
            <person name="Berdy B."/>
            <person name="Zhao S."/>
            <person name="Lieberman T.D."/>
            <person name="Swanson P.K."/>
            <person name="Smith M."/>
            <person name="Roesemann S."/>
            <person name="Alexander J.E."/>
            <person name="Rich S.A."/>
            <person name="Livny J."/>
            <person name="Vlamakis H."/>
            <person name="Clish C."/>
            <person name="Bullock K."/>
            <person name="Deik A."/>
            <person name="Scott J."/>
            <person name="Pierce K.A."/>
            <person name="Xavier R.J."/>
            <person name="Alm E.J."/>
        </authorList>
    </citation>
    <scope>NUCLEOTIDE SEQUENCE [LARGE SCALE GENOMIC DNA]</scope>
    <source>
        <strain evidence="2 3">BIOML-A2</strain>
    </source>
</reference>
<sequence>MNINENILELFKDWNFWLSLITGLTAVIALVLTLMQIRLSNKQSLFERRLECYLKIDGLMQLYKENQKLLEAERKDEPLFAVDLEFLWLTNNTYLEEASEAIKKPLENPEHKKFLVKREELKMLSAEAELIFKGRSAKTISCFISDYEQLLFKMYQYQILLNNMRNYSEQFKATLEMAQKGVNETAYREKLLHAYANIKMAYLQVSKNHVMEKLKKQIKL</sequence>
<feature type="transmembrane region" description="Helical" evidence="1">
    <location>
        <begin position="16"/>
        <end position="39"/>
    </location>
</feature>
<comment type="caution">
    <text evidence="2">The sequence shown here is derived from an EMBL/GenBank/DDBJ whole genome shotgun (WGS) entry which is preliminary data.</text>
</comment>
<evidence type="ECO:0000313" key="2">
    <source>
        <dbReference type="EMBL" id="MZL68163.1"/>
    </source>
</evidence>
<keyword evidence="3" id="KW-1185">Reference proteome</keyword>
<dbReference type="RefSeq" id="WP_087167592.1">
    <property type="nucleotide sequence ID" value="NZ_WWVX01000001.1"/>
</dbReference>
<dbReference type="Proteomes" id="UP000474718">
    <property type="component" value="Unassembled WGS sequence"/>
</dbReference>
<name>A0ABW9WR86_9FIRM</name>
<keyword evidence="1" id="KW-0472">Membrane</keyword>
<evidence type="ECO:0000313" key="3">
    <source>
        <dbReference type="Proteomes" id="UP000474718"/>
    </source>
</evidence>
<organism evidence="2 3">
    <name type="scientific">Bittarella massiliensis</name>
    <name type="common">ex Durand et al. 2017</name>
    <dbReference type="NCBI Taxonomy" id="1720313"/>
    <lineage>
        <taxon>Bacteria</taxon>
        <taxon>Bacillati</taxon>
        <taxon>Bacillota</taxon>
        <taxon>Clostridia</taxon>
        <taxon>Eubacteriales</taxon>
        <taxon>Oscillospiraceae</taxon>
        <taxon>Bittarella (ex Durand et al. 2017)</taxon>
    </lineage>
</organism>